<evidence type="ECO:0000313" key="2">
    <source>
        <dbReference type="EMBL" id="GAA4649779.1"/>
    </source>
</evidence>
<evidence type="ECO:0000313" key="3">
    <source>
        <dbReference type="Proteomes" id="UP001500604"/>
    </source>
</evidence>
<keyword evidence="1" id="KW-0812">Transmembrane</keyword>
<keyword evidence="3" id="KW-1185">Reference proteome</keyword>
<keyword evidence="1" id="KW-0472">Membrane</keyword>
<protein>
    <submittedName>
        <fullName evidence="2">Uncharacterized protein</fullName>
    </submittedName>
</protein>
<reference evidence="3" key="1">
    <citation type="journal article" date="2019" name="Int. J. Syst. Evol. Microbiol.">
        <title>The Global Catalogue of Microorganisms (GCM) 10K type strain sequencing project: providing services to taxonomists for standard genome sequencing and annotation.</title>
        <authorList>
            <consortium name="The Broad Institute Genomics Platform"/>
            <consortium name="The Broad Institute Genome Sequencing Center for Infectious Disease"/>
            <person name="Wu L."/>
            <person name="Ma J."/>
        </authorList>
    </citation>
    <scope>NUCLEOTIDE SEQUENCE [LARGE SCALE GENOMIC DNA]</scope>
    <source>
        <strain evidence="3">JCM 17805</strain>
    </source>
</reference>
<proteinExistence type="predicted"/>
<accession>A0ABP8V1A0</accession>
<comment type="caution">
    <text evidence="2">The sequence shown here is derived from an EMBL/GenBank/DDBJ whole genome shotgun (WGS) entry which is preliminary data.</text>
</comment>
<feature type="transmembrane region" description="Helical" evidence="1">
    <location>
        <begin position="37"/>
        <end position="57"/>
    </location>
</feature>
<gene>
    <name evidence="2" type="ORF">GCM10023116_20600</name>
</gene>
<organism evidence="2 3">
    <name type="scientific">Kistimonas scapharcae</name>
    <dbReference type="NCBI Taxonomy" id="1036133"/>
    <lineage>
        <taxon>Bacteria</taxon>
        <taxon>Pseudomonadati</taxon>
        <taxon>Pseudomonadota</taxon>
        <taxon>Gammaproteobacteria</taxon>
        <taxon>Oceanospirillales</taxon>
        <taxon>Endozoicomonadaceae</taxon>
        <taxon>Kistimonas</taxon>
    </lineage>
</organism>
<sequence length="60" mass="6641">MAKSMSLLDAGMSETLATETQADKNTAENRITANLNIVFSLCILMIIVFLFPLRSLLLDH</sequence>
<name>A0ABP8V1A0_9GAMM</name>
<keyword evidence="1" id="KW-1133">Transmembrane helix</keyword>
<dbReference type="EMBL" id="BAABFL010000304">
    <property type="protein sequence ID" value="GAA4649779.1"/>
    <property type="molecule type" value="Genomic_DNA"/>
</dbReference>
<evidence type="ECO:0000256" key="1">
    <source>
        <dbReference type="SAM" id="Phobius"/>
    </source>
</evidence>
<dbReference type="Proteomes" id="UP001500604">
    <property type="component" value="Unassembled WGS sequence"/>
</dbReference>